<evidence type="ECO:0000313" key="4">
    <source>
        <dbReference type="Proteomes" id="UP000604825"/>
    </source>
</evidence>
<comment type="caution">
    <text evidence="3">The sequence shown here is derived from an EMBL/GenBank/DDBJ whole genome shotgun (WGS) entry which is preliminary data.</text>
</comment>
<feature type="domain" description="RING-type" evidence="2">
    <location>
        <begin position="107"/>
        <end position="147"/>
    </location>
</feature>
<dbReference type="AlphaFoldDB" id="A0A811M2Q1"/>
<dbReference type="PROSITE" id="PS50089">
    <property type="entry name" value="ZF_RING_2"/>
    <property type="match status" value="1"/>
</dbReference>
<keyword evidence="1" id="KW-0479">Metal-binding</keyword>
<dbReference type="Proteomes" id="UP000604825">
    <property type="component" value="Unassembled WGS sequence"/>
</dbReference>
<dbReference type="OrthoDB" id="1736680at2759"/>
<evidence type="ECO:0000256" key="1">
    <source>
        <dbReference type="PROSITE-ProRule" id="PRU00175"/>
    </source>
</evidence>
<keyword evidence="1" id="KW-0863">Zinc-finger</keyword>
<dbReference type="InterPro" id="IPR013083">
    <property type="entry name" value="Znf_RING/FYVE/PHD"/>
</dbReference>
<dbReference type="GO" id="GO:0008270">
    <property type="term" value="F:zinc ion binding"/>
    <property type="evidence" value="ECO:0007669"/>
    <property type="project" value="UniProtKB-KW"/>
</dbReference>
<dbReference type="SUPFAM" id="SSF57850">
    <property type="entry name" value="RING/U-box"/>
    <property type="match status" value="1"/>
</dbReference>
<keyword evidence="1" id="KW-0862">Zinc</keyword>
<dbReference type="InterPro" id="IPR044247">
    <property type="entry name" value="SPL2-like"/>
</dbReference>
<accession>A0A811M2Q1</accession>
<reference evidence="3" key="1">
    <citation type="submission" date="2020-10" db="EMBL/GenBank/DDBJ databases">
        <authorList>
            <person name="Han B."/>
            <person name="Lu T."/>
            <person name="Zhao Q."/>
            <person name="Huang X."/>
            <person name="Zhao Y."/>
        </authorList>
    </citation>
    <scope>NUCLEOTIDE SEQUENCE</scope>
</reference>
<dbReference type="InterPro" id="IPR001841">
    <property type="entry name" value="Znf_RING"/>
</dbReference>
<sequence length="159" mass="17552">MLVRLAASLDGAVLGLGTAAVAVASWVKYLAVSGRLRLVASAATASVADARSLLPGDGDEPRGWKRIKLWREARQAQQMFEDAEDAIREDNSSDDDDDDEVGDGQLCVVCLRKRRRAAFIPCGHLVCCCKCALRMECEVEPLCPMCRQDIRYMIRIYDS</sequence>
<gene>
    <name evidence="3" type="ORF">NCGR_LOCUS625</name>
</gene>
<dbReference type="GO" id="GO:0004842">
    <property type="term" value="F:ubiquitin-protein transferase activity"/>
    <property type="evidence" value="ECO:0007669"/>
    <property type="project" value="InterPro"/>
</dbReference>
<protein>
    <recommendedName>
        <fullName evidence="2">RING-type domain-containing protein</fullName>
    </recommendedName>
</protein>
<dbReference type="EMBL" id="CAJGYO010000001">
    <property type="protein sequence ID" value="CAD6202336.1"/>
    <property type="molecule type" value="Genomic_DNA"/>
</dbReference>
<dbReference type="CDD" id="cd23145">
    <property type="entry name" value="RING-HC_SPL2-like"/>
    <property type="match status" value="1"/>
</dbReference>
<evidence type="ECO:0000259" key="2">
    <source>
        <dbReference type="PROSITE" id="PS50089"/>
    </source>
</evidence>
<dbReference type="Gene3D" id="3.30.40.10">
    <property type="entry name" value="Zinc/RING finger domain, C3HC4 (zinc finger)"/>
    <property type="match status" value="1"/>
</dbReference>
<keyword evidence="4" id="KW-1185">Reference proteome</keyword>
<name>A0A811M2Q1_9POAL</name>
<dbReference type="PANTHER" id="PTHR47355:SF1">
    <property type="entry name" value="E3 UBIQUITIN-PROTEIN LIGASE SPL2"/>
    <property type="match status" value="1"/>
</dbReference>
<evidence type="ECO:0000313" key="3">
    <source>
        <dbReference type="EMBL" id="CAD6202336.1"/>
    </source>
</evidence>
<organism evidence="3 4">
    <name type="scientific">Miscanthus lutarioriparius</name>
    <dbReference type="NCBI Taxonomy" id="422564"/>
    <lineage>
        <taxon>Eukaryota</taxon>
        <taxon>Viridiplantae</taxon>
        <taxon>Streptophyta</taxon>
        <taxon>Embryophyta</taxon>
        <taxon>Tracheophyta</taxon>
        <taxon>Spermatophyta</taxon>
        <taxon>Magnoliopsida</taxon>
        <taxon>Liliopsida</taxon>
        <taxon>Poales</taxon>
        <taxon>Poaceae</taxon>
        <taxon>PACMAD clade</taxon>
        <taxon>Panicoideae</taxon>
        <taxon>Andropogonodae</taxon>
        <taxon>Andropogoneae</taxon>
        <taxon>Saccharinae</taxon>
        <taxon>Miscanthus</taxon>
    </lineage>
</organism>
<dbReference type="PANTHER" id="PTHR47355">
    <property type="entry name" value="E3 UBIQUITIN-PROTEIN LIGASE SPL2"/>
    <property type="match status" value="1"/>
</dbReference>
<dbReference type="Pfam" id="PF13920">
    <property type="entry name" value="zf-C3HC4_3"/>
    <property type="match status" value="1"/>
</dbReference>
<proteinExistence type="predicted"/>